<evidence type="ECO:0000256" key="1">
    <source>
        <dbReference type="SAM" id="Phobius"/>
    </source>
</evidence>
<dbReference type="Pfam" id="PF06999">
    <property type="entry name" value="Suc_Fer-like"/>
    <property type="match status" value="1"/>
</dbReference>
<protein>
    <recommendedName>
        <fullName evidence="4">Altered inheritance of mitochondria protein 32</fullName>
    </recommendedName>
</protein>
<evidence type="ECO:0000313" key="3">
    <source>
        <dbReference type="Proteomes" id="UP001229421"/>
    </source>
</evidence>
<proteinExistence type="predicted"/>
<dbReference type="CDD" id="cd03062">
    <property type="entry name" value="TRX_Fd_Sucrase"/>
    <property type="match status" value="1"/>
</dbReference>
<dbReference type="AlphaFoldDB" id="A0AAD8P5H2"/>
<reference evidence="2" key="1">
    <citation type="journal article" date="2023" name="bioRxiv">
        <title>Improved chromosome-level genome assembly for marigold (Tagetes erecta).</title>
        <authorList>
            <person name="Jiang F."/>
            <person name="Yuan L."/>
            <person name="Wang S."/>
            <person name="Wang H."/>
            <person name="Xu D."/>
            <person name="Wang A."/>
            <person name="Fan W."/>
        </authorList>
    </citation>
    <scope>NUCLEOTIDE SEQUENCE</scope>
    <source>
        <strain evidence="2">WSJ</strain>
        <tissue evidence="2">Leaf</tissue>
    </source>
</reference>
<dbReference type="SUPFAM" id="SSF52833">
    <property type="entry name" value="Thioredoxin-like"/>
    <property type="match status" value="1"/>
</dbReference>
<dbReference type="InterPro" id="IPR036249">
    <property type="entry name" value="Thioredoxin-like_sf"/>
</dbReference>
<dbReference type="Gene3D" id="3.40.30.10">
    <property type="entry name" value="Glutaredoxin"/>
    <property type="match status" value="2"/>
</dbReference>
<dbReference type="FunFam" id="3.40.30.10:FF:000213">
    <property type="entry name" value="APD1p protein"/>
    <property type="match status" value="1"/>
</dbReference>
<comment type="caution">
    <text evidence="2">The sequence shown here is derived from an EMBL/GenBank/DDBJ whole genome shotgun (WGS) entry which is preliminary data.</text>
</comment>
<dbReference type="EMBL" id="JAUHHV010000002">
    <property type="protein sequence ID" value="KAK1432736.1"/>
    <property type="molecule type" value="Genomic_DNA"/>
</dbReference>
<dbReference type="PANTHER" id="PTHR31902">
    <property type="entry name" value="ACTIN PATCHES DISTAL PROTEIN 1"/>
    <property type="match status" value="1"/>
</dbReference>
<accession>A0AAD8P5H2</accession>
<gene>
    <name evidence="2" type="ORF">QVD17_09634</name>
</gene>
<dbReference type="PANTHER" id="PTHR31902:SF21">
    <property type="entry name" value="SUCRASE_FERREDOXIN-LIKE FAMILY PROTEIN-RELATED"/>
    <property type="match status" value="1"/>
</dbReference>
<evidence type="ECO:0000313" key="2">
    <source>
        <dbReference type="EMBL" id="KAK1432736.1"/>
    </source>
</evidence>
<evidence type="ECO:0008006" key="4">
    <source>
        <dbReference type="Google" id="ProtNLM"/>
    </source>
</evidence>
<name>A0AAD8P5H2_TARER</name>
<keyword evidence="1" id="KW-1133">Transmembrane helix</keyword>
<keyword evidence="1" id="KW-0812">Transmembrane</keyword>
<sequence length="451" mass="49893">MKVKMISHGQVTNNKNTIGPTLDRSDMTDRTSQAYAQPSELVSKPVKKTFFSFHKSSISDFNFSFFFKTQILLNTNRSLLFNLILPSLSLSQSLSPITGDYFSGMATSPENGTSDISTEPVIIEDEDIKFGFKREEMYTEKLTGSVNSYERHVFLCYKSHEDWPARVESSDSDPFPKRLAGAIKSRKNDFAVKTMLTICEGGDGTGLSDGDVVIFPDMIKYRGLEESNIDSFVEDVLVNGKPWALGTEEAVTGSYVFVCAHNSRDKRCGVCGPVLIEKFKEEIGVRGLKDEVFVSACSHVGGHKYAGNLIIYSAVPDGKIAGHWYGYVTPNDVPELLDQHIKKGEVIERIWRGEMGVPPVEKAEKAAEPTLVNGSDLKENSKVEKENSGGCCQGANGFSCCRDESSDAKKSTYKFDIFTRKWEQHEIFTAAAVVGAVATVAVAYSLYKRSR</sequence>
<organism evidence="2 3">
    <name type="scientific">Tagetes erecta</name>
    <name type="common">African marigold</name>
    <dbReference type="NCBI Taxonomy" id="13708"/>
    <lineage>
        <taxon>Eukaryota</taxon>
        <taxon>Viridiplantae</taxon>
        <taxon>Streptophyta</taxon>
        <taxon>Embryophyta</taxon>
        <taxon>Tracheophyta</taxon>
        <taxon>Spermatophyta</taxon>
        <taxon>Magnoliopsida</taxon>
        <taxon>eudicotyledons</taxon>
        <taxon>Gunneridae</taxon>
        <taxon>Pentapetalae</taxon>
        <taxon>asterids</taxon>
        <taxon>campanulids</taxon>
        <taxon>Asterales</taxon>
        <taxon>Asteraceae</taxon>
        <taxon>Asteroideae</taxon>
        <taxon>Heliantheae alliance</taxon>
        <taxon>Tageteae</taxon>
        <taxon>Tagetes</taxon>
    </lineage>
</organism>
<keyword evidence="3" id="KW-1185">Reference proteome</keyword>
<dbReference type="Proteomes" id="UP001229421">
    <property type="component" value="Unassembled WGS sequence"/>
</dbReference>
<keyword evidence="1" id="KW-0472">Membrane</keyword>
<feature type="transmembrane region" description="Helical" evidence="1">
    <location>
        <begin position="427"/>
        <end position="447"/>
    </location>
</feature>
<dbReference type="InterPro" id="IPR009737">
    <property type="entry name" value="Aim32/Apd1-like"/>
</dbReference>